<reference evidence="2" key="1">
    <citation type="submission" date="2023-03" db="EMBL/GenBank/DDBJ databases">
        <title>Massive genome expansion in bonnet fungi (Mycena s.s.) driven by repeated elements and novel gene families across ecological guilds.</title>
        <authorList>
            <consortium name="Lawrence Berkeley National Laboratory"/>
            <person name="Harder C.B."/>
            <person name="Miyauchi S."/>
            <person name="Viragh M."/>
            <person name="Kuo A."/>
            <person name="Thoen E."/>
            <person name="Andreopoulos B."/>
            <person name="Lu D."/>
            <person name="Skrede I."/>
            <person name="Drula E."/>
            <person name="Henrissat B."/>
            <person name="Morin E."/>
            <person name="Kohler A."/>
            <person name="Barry K."/>
            <person name="LaButti K."/>
            <person name="Morin E."/>
            <person name="Salamov A."/>
            <person name="Lipzen A."/>
            <person name="Mereny Z."/>
            <person name="Hegedus B."/>
            <person name="Baldrian P."/>
            <person name="Stursova M."/>
            <person name="Weitz H."/>
            <person name="Taylor A."/>
            <person name="Grigoriev I.V."/>
            <person name="Nagy L.G."/>
            <person name="Martin F."/>
            <person name="Kauserud H."/>
        </authorList>
    </citation>
    <scope>NUCLEOTIDE SEQUENCE</scope>
    <source>
        <strain evidence="2">9144</strain>
    </source>
</reference>
<gene>
    <name evidence="2" type="ORF">GGX14DRAFT_594041</name>
</gene>
<feature type="region of interest" description="Disordered" evidence="1">
    <location>
        <begin position="192"/>
        <end position="214"/>
    </location>
</feature>
<dbReference type="Proteomes" id="UP001219525">
    <property type="component" value="Unassembled WGS sequence"/>
</dbReference>
<dbReference type="AlphaFoldDB" id="A0AAD6Y1W1"/>
<proteinExistence type="predicted"/>
<keyword evidence="3" id="KW-1185">Reference proteome</keyword>
<name>A0AAD6Y1W1_9AGAR</name>
<protein>
    <submittedName>
        <fullName evidence="2">Uncharacterized protein</fullName>
    </submittedName>
</protein>
<dbReference type="EMBL" id="JARJCW010000116">
    <property type="protein sequence ID" value="KAJ7192719.1"/>
    <property type="molecule type" value="Genomic_DNA"/>
</dbReference>
<evidence type="ECO:0000313" key="3">
    <source>
        <dbReference type="Proteomes" id="UP001219525"/>
    </source>
</evidence>
<evidence type="ECO:0000256" key="1">
    <source>
        <dbReference type="SAM" id="MobiDB-lite"/>
    </source>
</evidence>
<sequence length="464" mass="49190">MPPFHPATTPTTLIPGAHLSHKHLAAAVGAGCHTGPLNPDTCNGTCAYLCAKRARAAGCVRGERGGLHVCEASACGRWWRACEVAGGGSRACEASACGGWRRACEAAGWGGLRARRARAGERARRVAACACEAVQERTARLVHTLLPSPDRTRRSMFPFPRAGSPPKIKSIRIVENPFDDIVPRITAAEKRARDGAARARGGRAAQGREERRNVQLLSFGGDEDEGTAEPVTIAKKAIACPDLVNDSQAASAMPDFAAILASASASKPAVASATASAANRPAASKKSNDITKIREKHAQEASSSATLRKTEIAKMEAEIRMLARRRDGDSDDELRKPKKSKSTSYLEEGLAQYAKGSAAGCVRGQQFACIGLCEASAGEASVGEASARGGLRARRARAAGCVRGEHVQRVARVRGERVRRVACIKGERVRRVACEASACGGLHAQTITKDLVPYRKFVQLFQIV</sequence>
<accession>A0AAD6Y1W1</accession>
<evidence type="ECO:0000313" key="2">
    <source>
        <dbReference type="EMBL" id="KAJ7192719.1"/>
    </source>
</evidence>
<organism evidence="2 3">
    <name type="scientific">Mycena pura</name>
    <dbReference type="NCBI Taxonomy" id="153505"/>
    <lineage>
        <taxon>Eukaryota</taxon>
        <taxon>Fungi</taxon>
        <taxon>Dikarya</taxon>
        <taxon>Basidiomycota</taxon>
        <taxon>Agaricomycotina</taxon>
        <taxon>Agaricomycetes</taxon>
        <taxon>Agaricomycetidae</taxon>
        <taxon>Agaricales</taxon>
        <taxon>Marasmiineae</taxon>
        <taxon>Mycenaceae</taxon>
        <taxon>Mycena</taxon>
    </lineage>
</organism>
<comment type="caution">
    <text evidence="2">The sequence shown here is derived from an EMBL/GenBank/DDBJ whole genome shotgun (WGS) entry which is preliminary data.</text>
</comment>